<feature type="domain" description="Glycoside hydrolase family 2 immunoglobulin-like beta-sandwich" evidence="3">
    <location>
        <begin position="200"/>
        <end position="304"/>
    </location>
</feature>
<gene>
    <name evidence="5" type="ORF">GCM10011387_16130</name>
</gene>
<evidence type="ECO:0000256" key="2">
    <source>
        <dbReference type="SAM" id="SignalP"/>
    </source>
</evidence>
<dbReference type="SUPFAM" id="SSF49785">
    <property type="entry name" value="Galactose-binding domain-like"/>
    <property type="match status" value="1"/>
</dbReference>
<comment type="caution">
    <text evidence="5">The sequence shown here is derived from an EMBL/GenBank/DDBJ whole genome shotgun (WGS) entry which is preliminary data.</text>
</comment>
<keyword evidence="2" id="KW-0732">Signal</keyword>
<reference evidence="5" key="2">
    <citation type="submission" date="2020-09" db="EMBL/GenBank/DDBJ databases">
        <authorList>
            <person name="Sun Q."/>
            <person name="Zhou Y."/>
        </authorList>
    </citation>
    <scope>NUCLEOTIDE SEQUENCE</scope>
    <source>
        <strain evidence="5">CGMCC 1.15343</strain>
    </source>
</reference>
<evidence type="ECO:0000313" key="6">
    <source>
        <dbReference type="Proteomes" id="UP000651668"/>
    </source>
</evidence>
<name>A0A916U7L0_9SPHI</name>
<accession>A0A916U7L0</accession>
<dbReference type="GO" id="GO:0005975">
    <property type="term" value="P:carbohydrate metabolic process"/>
    <property type="evidence" value="ECO:0007669"/>
    <property type="project" value="InterPro"/>
</dbReference>
<dbReference type="Proteomes" id="UP000651668">
    <property type="component" value="Unassembled WGS sequence"/>
</dbReference>
<dbReference type="InterPro" id="IPR008979">
    <property type="entry name" value="Galactose-bd-like_sf"/>
</dbReference>
<protein>
    <submittedName>
        <fullName evidence="5">Beta-galactosidase</fullName>
    </submittedName>
</protein>
<evidence type="ECO:0000259" key="3">
    <source>
        <dbReference type="Pfam" id="PF00703"/>
    </source>
</evidence>
<keyword evidence="6" id="KW-1185">Reference proteome</keyword>
<dbReference type="Gene3D" id="2.60.40.10">
    <property type="entry name" value="Immunoglobulins"/>
    <property type="match status" value="1"/>
</dbReference>
<dbReference type="EMBL" id="BMIL01000005">
    <property type="protein sequence ID" value="GGC63295.1"/>
    <property type="molecule type" value="Genomic_DNA"/>
</dbReference>
<feature type="chain" id="PRO_5037022912" evidence="2">
    <location>
        <begin position="20"/>
        <end position="937"/>
    </location>
</feature>
<proteinExistence type="inferred from homology"/>
<sequence length="937" mass="105257">MKVTFLALLLSFTTVFSFAQSGINKHDIPTRARLDLKGAWEFALDSADKGIQEQWYSKDFDGQMNLPGTTDLNKKGYHNQDLTTMHYSRVYKYEGPAWYRRKVIIPKDFKGKHISLFLERTKTTKVWIDQTLVGGSSILQSPQTFDLSKYLTPGEHTVTIRVDNILKLTPYGNVHIYSDDAQTNWNGIIGELFLEATAKTYINNLQVFPDVEHKKINVKMGISNAADLKQVTVDLQLEHIADGKITKLATQRFKQASAAEMTLSYDFGDAMQLWDEYNRPLYRLTAAISGGKIKDAATAEFGMRKFSTNGTQFSINGRTTFLKGKHDAAVFPLTGHPPMDVDGWLKIFNVAKAWGINHYRFHSWSPPKAAFTAADQLGIYLQVELPFWGGLDNDTLASALRAEGIAMLKHFANHPSFVMFSHGNEIWGGHDRVEQNILAFKAYDPRPLYTMGSNVNIGYHPLQKSSDFFVGSRTGSKGDTILTHTRMTHAFADSKNGARLNALPPSTDFDYSYPVSELRVPIVSHEIGQYQIYPDYREISKYTGVVEARNLEVFKQRLQSAGMMDQNIAFQQASGMWAALCYKAELEAAFRTSGFGGFQLLDLQDFPGQGTALVGILDAFMDDKKVISKEDWRMSINDVVLLAAFPKYVWTNGEPFKAKLEVANYSNKDLQQAIIWKLKRKNGTPIAMSVLEGMVFKQGGLTTVKEINIPLSAIKQAEQLFLEITLENTAYKNVYPIWVYPQDAPVAPKKAVNVLTRLDANTLKQLQGGAKVLLFPQAADVKANAVGGLFPPEFWNYGMFKGISESNKKPVSPGTLGLLTNADHPLFRDFPTDSHTNWQWYSIIKASNPLILDKTSQAYRPVVQVIDNLERNHKLGMVFEFKVGKGKLLVCMSQLNLIMDKPEARQFYNSIVNYMNTSDFNPAQDIDAAQLRELGLL</sequence>
<dbReference type="RefSeq" id="WP_188626369.1">
    <property type="nucleotide sequence ID" value="NZ_BMIL01000005.1"/>
</dbReference>
<reference evidence="5" key="1">
    <citation type="journal article" date="2014" name="Int. J. Syst. Evol. Microbiol.">
        <title>Complete genome sequence of Corynebacterium casei LMG S-19264T (=DSM 44701T), isolated from a smear-ripened cheese.</title>
        <authorList>
            <consortium name="US DOE Joint Genome Institute (JGI-PGF)"/>
            <person name="Walter F."/>
            <person name="Albersmeier A."/>
            <person name="Kalinowski J."/>
            <person name="Ruckert C."/>
        </authorList>
    </citation>
    <scope>NUCLEOTIDE SEQUENCE</scope>
    <source>
        <strain evidence="5">CGMCC 1.15343</strain>
    </source>
</reference>
<dbReference type="InterPro" id="IPR017853">
    <property type="entry name" value="GH"/>
</dbReference>
<dbReference type="Gene3D" id="2.60.120.260">
    <property type="entry name" value="Galactose-binding domain-like"/>
    <property type="match status" value="1"/>
</dbReference>
<organism evidence="5 6">
    <name type="scientific">Pedobacter quisquiliarum</name>
    <dbReference type="NCBI Taxonomy" id="1834438"/>
    <lineage>
        <taxon>Bacteria</taxon>
        <taxon>Pseudomonadati</taxon>
        <taxon>Bacteroidota</taxon>
        <taxon>Sphingobacteriia</taxon>
        <taxon>Sphingobacteriales</taxon>
        <taxon>Sphingobacteriaceae</taxon>
        <taxon>Pedobacter</taxon>
    </lineage>
</organism>
<dbReference type="InterPro" id="IPR006102">
    <property type="entry name" value="Ig-like_GH2"/>
</dbReference>
<dbReference type="Pfam" id="PF02837">
    <property type="entry name" value="Glyco_hydro_2_N"/>
    <property type="match status" value="1"/>
</dbReference>
<dbReference type="InterPro" id="IPR006104">
    <property type="entry name" value="Glyco_hydro_2_N"/>
</dbReference>
<dbReference type="PANTHER" id="PTHR42732:SF1">
    <property type="entry name" value="BETA-MANNOSIDASE"/>
    <property type="match status" value="1"/>
</dbReference>
<evidence type="ECO:0000259" key="4">
    <source>
        <dbReference type="Pfam" id="PF02837"/>
    </source>
</evidence>
<feature type="signal peptide" evidence="2">
    <location>
        <begin position="1"/>
        <end position="19"/>
    </location>
</feature>
<comment type="similarity">
    <text evidence="1">Belongs to the glycosyl hydrolase 2 family.</text>
</comment>
<dbReference type="InterPro" id="IPR013783">
    <property type="entry name" value="Ig-like_fold"/>
</dbReference>
<dbReference type="PANTHER" id="PTHR42732">
    <property type="entry name" value="BETA-GALACTOSIDASE"/>
    <property type="match status" value="1"/>
</dbReference>
<dbReference type="AlphaFoldDB" id="A0A916U7L0"/>
<dbReference type="Gene3D" id="3.20.20.80">
    <property type="entry name" value="Glycosidases"/>
    <property type="match status" value="1"/>
</dbReference>
<evidence type="ECO:0000313" key="5">
    <source>
        <dbReference type="EMBL" id="GGC63295.1"/>
    </source>
</evidence>
<dbReference type="SUPFAM" id="SSF51445">
    <property type="entry name" value="(Trans)glycosidases"/>
    <property type="match status" value="1"/>
</dbReference>
<dbReference type="Pfam" id="PF00703">
    <property type="entry name" value="Glyco_hydro_2"/>
    <property type="match status" value="1"/>
</dbReference>
<evidence type="ECO:0000256" key="1">
    <source>
        <dbReference type="ARBA" id="ARBA00007401"/>
    </source>
</evidence>
<feature type="domain" description="Glycosyl hydrolases family 2 sugar binding" evidence="4">
    <location>
        <begin position="36"/>
        <end position="189"/>
    </location>
</feature>
<dbReference type="GO" id="GO:0004553">
    <property type="term" value="F:hydrolase activity, hydrolyzing O-glycosyl compounds"/>
    <property type="evidence" value="ECO:0007669"/>
    <property type="project" value="InterPro"/>
</dbReference>
<dbReference type="InterPro" id="IPR051913">
    <property type="entry name" value="GH2_Domain-Containing"/>
</dbReference>